<evidence type="ECO:0000256" key="3">
    <source>
        <dbReference type="PROSITE-ProRule" id="PRU00023"/>
    </source>
</evidence>
<reference evidence="5" key="1">
    <citation type="journal article" date="2019" name="Plant J.">
        <title>Chlorella vulgaris genome assembly and annotation reveals the molecular basis for metabolic acclimation to high light conditions.</title>
        <authorList>
            <person name="Cecchin M."/>
            <person name="Marcolungo L."/>
            <person name="Rossato M."/>
            <person name="Girolomoni L."/>
            <person name="Cosentino E."/>
            <person name="Cuine S."/>
            <person name="Li-Beisson Y."/>
            <person name="Delledonne M."/>
            <person name="Ballottari M."/>
        </authorList>
    </citation>
    <scope>NUCLEOTIDE SEQUENCE</scope>
    <source>
        <strain evidence="5">211/11P</strain>
    </source>
</reference>
<comment type="caution">
    <text evidence="5">The sequence shown here is derived from an EMBL/GenBank/DDBJ whole genome shotgun (WGS) entry which is preliminary data.</text>
</comment>
<reference evidence="5" key="2">
    <citation type="submission" date="2020-11" db="EMBL/GenBank/DDBJ databases">
        <authorList>
            <person name="Cecchin M."/>
            <person name="Marcolungo L."/>
            <person name="Rossato M."/>
            <person name="Girolomoni L."/>
            <person name="Cosentino E."/>
            <person name="Cuine S."/>
            <person name="Li-Beisson Y."/>
            <person name="Delledonne M."/>
            <person name="Ballottari M."/>
        </authorList>
    </citation>
    <scope>NUCLEOTIDE SEQUENCE</scope>
    <source>
        <strain evidence="5">211/11P</strain>
        <tissue evidence="5">Whole cell</tissue>
    </source>
</reference>
<organism evidence="5 6">
    <name type="scientific">Chlorella vulgaris</name>
    <name type="common">Green alga</name>
    <dbReference type="NCBI Taxonomy" id="3077"/>
    <lineage>
        <taxon>Eukaryota</taxon>
        <taxon>Viridiplantae</taxon>
        <taxon>Chlorophyta</taxon>
        <taxon>core chlorophytes</taxon>
        <taxon>Trebouxiophyceae</taxon>
        <taxon>Chlorellales</taxon>
        <taxon>Chlorellaceae</taxon>
        <taxon>Chlorella clade</taxon>
        <taxon>Chlorella</taxon>
    </lineage>
</organism>
<evidence type="ECO:0000256" key="4">
    <source>
        <dbReference type="SAM" id="SignalP"/>
    </source>
</evidence>
<dbReference type="EMBL" id="SIDB01000002">
    <property type="protein sequence ID" value="KAI3436538.1"/>
    <property type="molecule type" value="Genomic_DNA"/>
</dbReference>
<evidence type="ECO:0000256" key="2">
    <source>
        <dbReference type="ARBA" id="ARBA00023043"/>
    </source>
</evidence>
<name>A0A9D4TWN9_CHLVU</name>
<evidence type="ECO:0000313" key="5">
    <source>
        <dbReference type="EMBL" id="KAI3436538.1"/>
    </source>
</evidence>
<dbReference type="OrthoDB" id="566830at2759"/>
<dbReference type="AlphaFoldDB" id="A0A9D4TWN9"/>
<dbReference type="InterPro" id="IPR036770">
    <property type="entry name" value="Ankyrin_rpt-contain_sf"/>
</dbReference>
<keyword evidence="1" id="KW-0677">Repeat</keyword>
<evidence type="ECO:0000256" key="1">
    <source>
        <dbReference type="ARBA" id="ARBA00022737"/>
    </source>
</evidence>
<dbReference type="SUPFAM" id="SSF48403">
    <property type="entry name" value="Ankyrin repeat"/>
    <property type="match status" value="1"/>
</dbReference>
<dbReference type="SMART" id="SM00248">
    <property type="entry name" value="ANK"/>
    <property type="match status" value="3"/>
</dbReference>
<protein>
    <submittedName>
        <fullName evidence="5">Uncharacterized protein</fullName>
    </submittedName>
</protein>
<dbReference type="PANTHER" id="PTHR24126:SF14">
    <property type="entry name" value="ANK_REP_REGION DOMAIN-CONTAINING PROTEIN"/>
    <property type="match status" value="1"/>
</dbReference>
<proteinExistence type="predicted"/>
<evidence type="ECO:0000313" key="6">
    <source>
        <dbReference type="Proteomes" id="UP001055712"/>
    </source>
</evidence>
<accession>A0A9D4TWN9</accession>
<keyword evidence="6" id="KW-1185">Reference proteome</keyword>
<dbReference type="InterPro" id="IPR002110">
    <property type="entry name" value="Ankyrin_rpt"/>
</dbReference>
<feature type="signal peptide" evidence="4">
    <location>
        <begin position="1"/>
        <end position="20"/>
    </location>
</feature>
<dbReference type="Gene3D" id="1.25.40.20">
    <property type="entry name" value="Ankyrin repeat-containing domain"/>
    <property type="match status" value="1"/>
</dbReference>
<gene>
    <name evidence="5" type="ORF">D9Q98_005955</name>
</gene>
<dbReference type="Pfam" id="PF12796">
    <property type="entry name" value="Ank_2"/>
    <property type="match status" value="1"/>
</dbReference>
<keyword evidence="4" id="KW-0732">Signal</keyword>
<sequence length="313" mass="31954">MLKAALLATLLTLAATRSEAASLKHASGGRLNLPGRRLLQPASAVFPPLTPPALPASDGSLPAAVSPAAESLAAEFRLSEEQGAVLESIYRNPSDPAATIEADLESSGIDVAPPQPFPAPLPEDNLFDYVLLAQARQGSVPAVEELLSEQGDPNVADPVTGETPLFAALEQAAMGEPELLTLLLSRGANTNVRNANGTTPLLLAIQSGNNATVMALLSYGADTNLAGPDGELPLVLAVQQYLQDPIEESMLLVESLLEAGAAPNLADSGGNSATSLAQGAGAEDLLDLLTGYGAVVVAPASERVPAPEVTLLP</sequence>
<feature type="repeat" description="ANK" evidence="3">
    <location>
        <begin position="196"/>
        <end position="228"/>
    </location>
</feature>
<dbReference type="PROSITE" id="PS50297">
    <property type="entry name" value="ANK_REP_REGION"/>
    <property type="match status" value="2"/>
</dbReference>
<keyword evidence="2 3" id="KW-0040">ANK repeat</keyword>
<dbReference type="PANTHER" id="PTHR24126">
    <property type="entry name" value="ANKYRIN REPEAT, PH AND SEC7 DOMAIN CONTAINING PROTEIN SECG-RELATED"/>
    <property type="match status" value="1"/>
</dbReference>
<dbReference type="Proteomes" id="UP001055712">
    <property type="component" value="Unassembled WGS sequence"/>
</dbReference>
<feature type="repeat" description="ANK" evidence="3">
    <location>
        <begin position="160"/>
        <end position="195"/>
    </location>
</feature>
<feature type="chain" id="PRO_5039172869" evidence="4">
    <location>
        <begin position="21"/>
        <end position="313"/>
    </location>
</feature>
<dbReference type="PROSITE" id="PS50088">
    <property type="entry name" value="ANK_REPEAT"/>
    <property type="match status" value="2"/>
</dbReference>